<keyword evidence="1" id="KW-0732">Signal</keyword>
<name>A0A2W5AA46_9SPHN</name>
<dbReference type="Proteomes" id="UP000249066">
    <property type="component" value="Unassembled WGS sequence"/>
</dbReference>
<feature type="chain" id="PRO_5016072222" evidence="1">
    <location>
        <begin position="23"/>
        <end position="591"/>
    </location>
</feature>
<evidence type="ECO:0000256" key="1">
    <source>
        <dbReference type="SAM" id="SignalP"/>
    </source>
</evidence>
<sequence length="591" mass="65966">MRALATMSLLLATIGGAAPALAQQATSAPQSADARLKALYDSYWAWAQADDGRVKQGDRWVGVHLPDVSIPAQEKRIAYWRQAMAALDTIAVDQLSAEEKINAAVFREILRANIARSAFRDWEMPFNSDSNFWSDLARERGTDGKAEDYQRAIDRMREIPHYFDQQIANMQAGLKRGFSVPQATLAGRADSIAPYADPNLDKNPFYAAFKTLPKSIPAAEQDKLRADAKAAITTSVIPAYTKLLAFIRDQYVPQARKTLAAEAMPDGKAFYATQIKEYTTLDLTAEQIHAIGLQEVARIEAEMKDTMVRSGFKGDFAAYLKFLKTDPQFVAKTPDELMGVSSYVAKRVDGKLAEEFLILPRYRFTIIPVPDAIAPFYTSGRGGLQACMMNTYDLPSRPLYNIPALTLHECAPGHSFQAALALEQPSKPEFRRATYFSGYGEGWGLYCEWLGREMGIYRNPYEEFGQLSYAMWRAVRLVIDTGVHHYGWSRQQAIDYLAGHTALSQHEVETEVDRYISWPGQALAYKLGEMTIRRLRAKAEEELGATFDKRTFHNAILSTGAVPLPVLEEQITLFIAREKAKPAKSAAPPTS</sequence>
<accession>A0A2W5AA46</accession>
<feature type="signal peptide" evidence="1">
    <location>
        <begin position="1"/>
        <end position="22"/>
    </location>
</feature>
<organism evidence="2 3">
    <name type="scientific">Sphingomonas sanxanigenens</name>
    <dbReference type="NCBI Taxonomy" id="397260"/>
    <lineage>
        <taxon>Bacteria</taxon>
        <taxon>Pseudomonadati</taxon>
        <taxon>Pseudomonadota</taxon>
        <taxon>Alphaproteobacteria</taxon>
        <taxon>Sphingomonadales</taxon>
        <taxon>Sphingomonadaceae</taxon>
        <taxon>Sphingomonas</taxon>
    </lineage>
</organism>
<dbReference type="Pfam" id="PF05960">
    <property type="entry name" value="DUF885"/>
    <property type="match status" value="1"/>
</dbReference>
<evidence type="ECO:0000313" key="2">
    <source>
        <dbReference type="EMBL" id="PZO91143.1"/>
    </source>
</evidence>
<dbReference type="PANTHER" id="PTHR33361:SF2">
    <property type="entry name" value="DUF885 DOMAIN-CONTAINING PROTEIN"/>
    <property type="match status" value="1"/>
</dbReference>
<evidence type="ECO:0000313" key="3">
    <source>
        <dbReference type="Proteomes" id="UP000249066"/>
    </source>
</evidence>
<protein>
    <submittedName>
        <fullName evidence="2">DUF885 domain-containing protein</fullName>
    </submittedName>
</protein>
<dbReference type="PANTHER" id="PTHR33361">
    <property type="entry name" value="GLR0591 PROTEIN"/>
    <property type="match status" value="1"/>
</dbReference>
<reference evidence="2 3" key="1">
    <citation type="submission" date="2017-08" db="EMBL/GenBank/DDBJ databases">
        <title>Infants hospitalized years apart are colonized by the same room-sourced microbial strains.</title>
        <authorList>
            <person name="Brooks B."/>
            <person name="Olm M.R."/>
            <person name="Firek B.A."/>
            <person name="Baker R."/>
            <person name="Thomas B.C."/>
            <person name="Morowitz M.J."/>
            <person name="Banfield J.F."/>
        </authorList>
    </citation>
    <scope>NUCLEOTIDE SEQUENCE [LARGE SCALE GENOMIC DNA]</scope>
    <source>
        <strain evidence="2">S2_018_000_R2_101</strain>
    </source>
</reference>
<dbReference type="EMBL" id="QFNN01000014">
    <property type="protein sequence ID" value="PZO91143.1"/>
    <property type="molecule type" value="Genomic_DNA"/>
</dbReference>
<dbReference type="InterPro" id="IPR010281">
    <property type="entry name" value="DUF885"/>
</dbReference>
<gene>
    <name evidence="2" type="ORF">DI623_04405</name>
</gene>
<comment type="caution">
    <text evidence="2">The sequence shown here is derived from an EMBL/GenBank/DDBJ whole genome shotgun (WGS) entry which is preliminary data.</text>
</comment>
<proteinExistence type="predicted"/>
<dbReference type="AlphaFoldDB" id="A0A2W5AA46"/>